<dbReference type="EMBL" id="VZZJ01000044">
    <property type="protein sequence ID" value="KAB1068876.1"/>
    <property type="molecule type" value="Genomic_DNA"/>
</dbReference>
<sequence>MNSETRTDAGICKTDEVGTVISFIDRDEGTLLVGVQRQWNELNSTILSQAMTPEEARHFAARLVEEASLAEADAAPRVPRLVSSAPATVSPWG</sequence>
<name>A0A6N6MHG3_9HYPH</name>
<dbReference type="Proteomes" id="UP000441523">
    <property type="component" value="Unassembled WGS sequence"/>
</dbReference>
<protein>
    <submittedName>
        <fullName evidence="1">Uncharacterized protein</fullName>
    </submittedName>
</protein>
<dbReference type="AlphaFoldDB" id="A0A6N6MHG3"/>
<proteinExistence type="predicted"/>
<organism evidence="1 2">
    <name type="scientific">Methylobacterium planeticum</name>
    <dbReference type="NCBI Taxonomy" id="2615211"/>
    <lineage>
        <taxon>Bacteria</taxon>
        <taxon>Pseudomonadati</taxon>
        <taxon>Pseudomonadota</taxon>
        <taxon>Alphaproteobacteria</taxon>
        <taxon>Hyphomicrobiales</taxon>
        <taxon>Methylobacteriaceae</taxon>
        <taxon>Methylobacterium</taxon>
    </lineage>
</organism>
<dbReference type="RefSeq" id="WP_150966782.1">
    <property type="nucleotide sequence ID" value="NZ_VZZJ01000044.1"/>
</dbReference>
<keyword evidence="2" id="KW-1185">Reference proteome</keyword>
<reference evidence="1 2" key="1">
    <citation type="submission" date="2019-09" db="EMBL/GenBank/DDBJ databases">
        <title>YIM 132548 draft genome.</title>
        <authorList>
            <person name="Jiang L."/>
        </authorList>
    </citation>
    <scope>NUCLEOTIDE SEQUENCE [LARGE SCALE GENOMIC DNA]</scope>
    <source>
        <strain evidence="1 2">YIM 132548</strain>
    </source>
</reference>
<comment type="caution">
    <text evidence="1">The sequence shown here is derived from an EMBL/GenBank/DDBJ whole genome shotgun (WGS) entry which is preliminary data.</text>
</comment>
<evidence type="ECO:0000313" key="2">
    <source>
        <dbReference type="Proteomes" id="UP000441523"/>
    </source>
</evidence>
<gene>
    <name evidence="1" type="ORF">F6X51_26090</name>
</gene>
<evidence type="ECO:0000313" key="1">
    <source>
        <dbReference type="EMBL" id="KAB1068876.1"/>
    </source>
</evidence>
<accession>A0A6N6MHG3</accession>